<organism evidence="1 2">
    <name type="scientific">Daphnia magna</name>
    <dbReference type="NCBI Taxonomy" id="35525"/>
    <lineage>
        <taxon>Eukaryota</taxon>
        <taxon>Metazoa</taxon>
        <taxon>Ecdysozoa</taxon>
        <taxon>Arthropoda</taxon>
        <taxon>Crustacea</taxon>
        <taxon>Branchiopoda</taxon>
        <taxon>Diplostraca</taxon>
        <taxon>Cladocera</taxon>
        <taxon>Anomopoda</taxon>
        <taxon>Daphniidae</taxon>
        <taxon>Daphnia</taxon>
    </lineage>
</organism>
<comment type="caution">
    <text evidence="1">The sequence shown here is derived from an EMBL/GenBank/DDBJ whole genome shotgun (WGS) entry which is preliminary data.</text>
</comment>
<evidence type="ECO:0000313" key="1">
    <source>
        <dbReference type="EMBL" id="KZS12675.1"/>
    </source>
</evidence>
<dbReference type="Proteomes" id="UP000076858">
    <property type="component" value="Unassembled WGS sequence"/>
</dbReference>
<protein>
    <submittedName>
        <fullName evidence="1">Uncharacterized protein</fullName>
    </submittedName>
</protein>
<name>A0A164VUQ0_9CRUS</name>
<sequence length="70" mass="8173">MVANSSREDMAGRKAINDKLTYRRLFFQRAHVKLTLCSYSKTIIPMLPENVKDYKLKVPDLQLTTPCNLW</sequence>
<proteinExistence type="predicted"/>
<gene>
    <name evidence="1" type="ORF">APZ42_022847</name>
</gene>
<dbReference type="EMBL" id="LRGB01001361">
    <property type="protein sequence ID" value="KZS12675.1"/>
    <property type="molecule type" value="Genomic_DNA"/>
</dbReference>
<keyword evidence="2" id="KW-1185">Reference proteome</keyword>
<reference evidence="1 2" key="1">
    <citation type="submission" date="2016-03" db="EMBL/GenBank/DDBJ databases">
        <title>EvidentialGene: Evidence-directed Construction of Genes on Genomes.</title>
        <authorList>
            <person name="Gilbert D.G."/>
            <person name="Choi J.-H."/>
            <person name="Mockaitis K."/>
            <person name="Colbourne J."/>
            <person name="Pfrender M."/>
        </authorList>
    </citation>
    <scope>NUCLEOTIDE SEQUENCE [LARGE SCALE GENOMIC DNA]</scope>
    <source>
        <strain evidence="1 2">Xinb3</strain>
        <tissue evidence="1">Complete organism</tissue>
    </source>
</reference>
<dbReference type="AlphaFoldDB" id="A0A164VUQ0"/>
<accession>A0A164VUQ0</accession>
<evidence type="ECO:0000313" key="2">
    <source>
        <dbReference type="Proteomes" id="UP000076858"/>
    </source>
</evidence>